<organism evidence="2 3">
    <name type="scientific">Nothobranchius furzeri</name>
    <name type="common">Turquoise killifish</name>
    <dbReference type="NCBI Taxonomy" id="105023"/>
    <lineage>
        <taxon>Eukaryota</taxon>
        <taxon>Metazoa</taxon>
        <taxon>Chordata</taxon>
        <taxon>Craniata</taxon>
        <taxon>Vertebrata</taxon>
        <taxon>Euteleostomi</taxon>
        <taxon>Actinopterygii</taxon>
        <taxon>Neopterygii</taxon>
        <taxon>Teleostei</taxon>
        <taxon>Neoteleostei</taxon>
        <taxon>Acanthomorphata</taxon>
        <taxon>Ovalentaria</taxon>
        <taxon>Atherinomorphae</taxon>
        <taxon>Cyprinodontiformes</taxon>
        <taxon>Nothobranchiidae</taxon>
        <taxon>Nothobranchius</taxon>
    </lineage>
</organism>
<sequence>MVISTSLIFIICMLTSGLCCNWLTDNSKLRNTTMVLIEVMGGEFTKQDCLVLFPYKMYKRVEKREVESQLGFIRDSLKEIFHLYRYDNLSSTSWDPVKTMLFLESINRQIYELNSCVSKYFLLYAFWELLRKKTKHHLVSLDILGNKLQRSIG</sequence>
<proteinExistence type="predicted"/>
<dbReference type="Ensembl" id="ENSNFUT00015034874.1">
    <property type="protein sequence ID" value="ENSNFUP00015033374.1"/>
    <property type="gene ID" value="ENSNFUG00015016337.1"/>
</dbReference>
<dbReference type="AlphaFoldDB" id="A0A8C6MK42"/>
<reference evidence="2" key="2">
    <citation type="submission" date="2025-08" db="UniProtKB">
        <authorList>
            <consortium name="Ensembl"/>
        </authorList>
    </citation>
    <scope>IDENTIFICATION</scope>
</reference>
<evidence type="ECO:0000313" key="2">
    <source>
        <dbReference type="Ensembl" id="ENSNFUP00015033374.1"/>
    </source>
</evidence>
<evidence type="ECO:0000313" key="3">
    <source>
        <dbReference type="Proteomes" id="UP000694548"/>
    </source>
</evidence>
<protein>
    <submittedName>
        <fullName evidence="2">Uncharacterized protein</fullName>
    </submittedName>
</protein>
<reference evidence="2" key="1">
    <citation type="submission" date="2014-08" db="EMBL/GenBank/DDBJ databases">
        <authorList>
            <person name="Senf B."/>
            <person name="Petzold A."/>
            <person name="Downie B.R."/>
            <person name="Koch P."/>
            <person name="Platzer M."/>
        </authorList>
    </citation>
    <scope>NUCLEOTIDE SEQUENCE [LARGE SCALE GENOMIC DNA]</scope>
    <source>
        <strain evidence="2">GRZ</strain>
    </source>
</reference>
<dbReference type="Proteomes" id="UP000694548">
    <property type="component" value="Chromosome sgr14"/>
</dbReference>
<feature type="chain" id="PRO_5034814364" evidence="1">
    <location>
        <begin position="20"/>
        <end position="153"/>
    </location>
</feature>
<accession>A0A8C6MK42</accession>
<keyword evidence="3" id="KW-1185">Reference proteome</keyword>
<reference evidence="2" key="3">
    <citation type="submission" date="2025-09" db="UniProtKB">
        <authorList>
            <consortium name="Ensembl"/>
        </authorList>
    </citation>
    <scope>IDENTIFICATION</scope>
</reference>
<dbReference type="Gene3D" id="1.20.1250.10">
    <property type="match status" value="1"/>
</dbReference>
<dbReference type="GeneTree" id="ENSGT00510000050089"/>
<dbReference type="InterPro" id="IPR009079">
    <property type="entry name" value="4_helix_cytokine-like_core"/>
</dbReference>
<keyword evidence="1" id="KW-0732">Signal</keyword>
<feature type="signal peptide" evidence="1">
    <location>
        <begin position="1"/>
        <end position="19"/>
    </location>
</feature>
<evidence type="ECO:0000256" key="1">
    <source>
        <dbReference type="SAM" id="SignalP"/>
    </source>
</evidence>
<dbReference type="SUPFAM" id="SSF47266">
    <property type="entry name" value="4-helical cytokines"/>
    <property type="match status" value="1"/>
</dbReference>
<name>A0A8C6MK42_NOTFU</name>